<dbReference type="PANTHER" id="PTHR39341:SF1">
    <property type="entry name" value="DUF1858 DOMAIN-CONTAINING PROTEIN"/>
    <property type="match status" value="1"/>
</dbReference>
<dbReference type="Proteomes" id="UP000187651">
    <property type="component" value="Unassembled WGS sequence"/>
</dbReference>
<dbReference type="Pfam" id="PF08984">
    <property type="entry name" value="DUF1858"/>
    <property type="match status" value="1"/>
</dbReference>
<protein>
    <submittedName>
        <fullName evidence="2">Hybrid cluster protein-associated redox disulfide domain-containing protein</fullName>
    </submittedName>
</protein>
<sequence length="70" mass="7579">MEKKVTQDMIIADIIAQNPLAVDALMECGMGCISCPASQGESLAEASRVHGLDPEDVEAYVNRYLELVQP</sequence>
<accession>A0A1G9T6Y5</accession>
<feature type="domain" description="DUF1858" evidence="1">
    <location>
        <begin position="6"/>
        <end position="56"/>
    </location>
</feature>
<dbReference type="Gene3D" id="1.10.3910.10">
    <property type="entry name" value="SP0561-like"/>
    <property type="match status" value="1"/>
</dbReference>
<dbReference type="RefSeq" id="WP_074520536.1">
    <property type="nucleotide sequence ID" value="NZ_FNHZ01000001.1"/>
</dbReference>
<gene>
    <name evidence="2" type="ORF">SAMN05216544_0235</name>
</gene>
<name>A0A1G9T6Y5_9FIRM</name>
<evidence type="ECO:0000259" key="1">
    <source>
        <dbReference type="Pfam" id="PF08984"/>
    </source>
</evidence>
<dbReference type="OrthoDB" id="15017at2"/>
<dbReference type="InterPro" id="IPR015077">
    <property type="entry name" value="DUF1858"/>
</dbReference>
<dbReference type="EMBL" id="FNHZ01000001">
    <property type="protein sequence ID" value="SDM43406.1"/>
    <property type="molecule type" value="Genomic_DNA"/>
</dbReference>
<dbReference type="SUPFAM" id="SSF140683">
    <property type="entry name" value="SP0561-like"/>
    <property type="match status" value="1"/>
</dbReference>
<dbReference type="NCBIfam" id="TIGR03980">
    <property type="entry name" value="prismane_assoc"/>
    <property type="match status" value="1"/>
</dbReference>
<reference evidence="3" key="1">
    <citation type="submission" date="2016-10" db="EMBL/GenBank/DDBJ databases">
        <authorList>
            <person name="Varghese N."/>
            <person name="Submissions S."/>
        </authorList>
    </citation>
    <scope>NUCLEOTIDE SEQUENCE [LARGE SCALE GENOMIC DNA]</scope>
    <source>
        <strain evidence="3">M83</strain>
    </source>
</reference>
<dbReference type="InterPro" id="IPR038062">
    <property type="entry name" value="ScdA-like_N_sf"/>
</dbReference>
<organism evidence="2 3">
    <name type="scientific">Lachnospira pectinoschiza</name>
    <dbReference type="NCBI Taxonomy" id="28052"/>
    <lineage>
        <taxon>Bacteria</taxon>
        <taxon>Bacillati</taxon>
        <taxon>Bacillota</taxon>
        <taxon>Clostridia</taxon>
        <taxon>Lachnospirales</taxon>
        <taxon>Lachnospiraceae</taxon>
        <taxon>Lachnospira</taxon>
    </lineage>
</organism>
<dbReference type="InterPro" id="IPR023883">
    <property type="entry name" value="CHP03980_redox-disulphide"/>
</dbReference>
<evidence type="ECO:0000313" key="3">
    <source>
        <dbReference type="Proteomes" id="UP000187651"/>
    </source>
</evidence>
<keyword evidence="3" id="KW-1185">Reference proteome</keyword>
<evidence type="ECO:0000313" key="2">
    <source>
        <dbReference type="EMBL" id="SDM43406.1"/>
    </source>
</evidence>
<dbReference type="PANTHER" id="PTHR39341">
    <property type="entry name" value="BSL7085 PROTEIN"/>
    <property type="match status" value="1"/>
</dbReference>
<dbReference type="AlphaFoldDB" id="A0A1G9T6Y5"/>
<proteinExistence type="predicted"/>